<comment type="caution">
    <text evidence="3">The sequence shown here is derived from an EMBL/GenBank/DDBJ whole genome shotgun (WGS) entry which is preliminary data.</text>
</comment>
<dbReference type="EMBL" id="ATBP01000212">
    <property type="protein sequence ID" value="ETR71862.1"/>
    <property type="molecule type" value="Genomic_DNA"/>
</dbReference>
<protein>
    <submittedName>
        <fullName evidence="3">Zinc ribbon domain family</fullName>
    </submittedName>
</protein>
<name>A0A1V1PAD5_9BACT</name>
<reference evidence="4" key="1">
    <citation type="submission" date="2012-11" db="EMBL/GenBank/DDBJ databases">
        <authorList>
            <person name="Lucero-Rivera Y.E."/>
            <person name="Tovar-Ramirez D."/>
        </authorList>
    </citation>
    <scope>NUCLEOTIDE SEQUENCE [LARGE SCALE GENOMIC DNA]</scope>
    <source>
        <strain evidence="4">Araruama</strain>
    </source>
</reference>
<feature type="region of interest" description="Disordered" evidence="1">
    <location>
        <begin position="57"/>
        <end position="83"/>
    </location>
</feature>
<gene>
    <name evidence="3" type="ORF">OMM_07848</name>
</gene>
<dbReference type="InterPro" id="IPR056003">
    <property type="entry name" value="CT398_CC_hairpin"/>
</dbReference>
<sequence>MENIIKTLCKLQDIDLQYSAINNQLQSSPNSILELEQNLSELQSKLSEAKNQLSTCEKKQRTYESDIKDNEQNIKRSQEKTKSIKSNKEYQALLKEIEETQNKNTVLEEEVLQCMYDKEALSSVVKEKQENVQSIENQLSKEKKTMKNIAKK</sequence>
<dbReference type="Proteomes" id="UP000189670">
    <property type="component" value="Unassembled WGS sequence"/>
</dbReference>
<accession>A0A1V1PAD5</accession>
<dbReference type="Pfam" id="PF24481">
    <property type="entry name" value="CT398_CC"/>
    <property type="match status" value="1"/>
</dbReference>
<feature type="domain" description="CT398-like coiled coil hairpin" evidence="2">
    <location>
        <begin position="11"/>
        <end position="146"/>
    </location>
</feature>
<dbReference type="Gene3D" id="1.10.287.1490">
    <property type="match status" value="1"/>
</dbReference>
<proteinExistence type="predicted"/>
<dbReference type="AlphaFoldDB" id="A0A1V1PAD5"/>
<evidence type="ECO:0000313" key="4">
    <source>
        <dbReference type="Proteomes" id="UP000189670"/>
    </source>
</evidence>
<evidence type="ECO:0000256" key="1">
    <source>
        <dbReference type="SAM" id="MobiDB-lite"/>
    </source>
</evidence>
<evidence type="ECO:0000313" key="3">
    <source>
        <dbReference type="EMBL" id="ETR71862.1"/>
    </source>
</evidence>
<organism evidence="3 4">
    <name type="scientific">Candidatus Magnetoglobus multicellularis str. Araruama</name>
    <dbReference type="NCBI Taxonomy" id="890399"/>
    <lineage>
        <taxon>Bacteria</taxon>
        <taxon>Pseudomonadati</taxon>
        <taxon>Thermodesulfobacteriota</taxon>
        <taxon>Desulfobacteria</taxon>
        <taxon>Desulfobacterales</taxon>
        <taxon>Desulfobacteraceae</taxon>
        <taxon>Candidatus Magnetoglobus</taxon>
    </lineage>
</organism>
<evidence type="ECO:0000259" key="2">
    <source>
        <dbReference type="Pfam" id="PF24481"/>
    </source>
</evidence>